<proteinExistence type="predicted"/>
<name>A0AC34FIS6_9BILA</name>
<protein>
    <submittedName>
        <fullName evidence="2">Uncharacterized protein</fullName>
    </submittedName>
</protein>
<dbReference type="WBParaSite" id="ES5_v2.g16858.t1">
    <property type="protein sequence ID" value="ES5_v2.g16858.t1"/>
    <property type="gene ID" value="ES5_v2.g16858"/>
</dbReference>
<accession>A0AC34FIS6</accession>
<dbReference type="Proteomes" id="UP000887579">
    <property type="component" value="Unplaced"/>
</dbReference>
<evidence type="ECO:0000313" key="2">
    <source>
        <dbReference type="WBParaSite" id="ES5_v2.g16858.t1"/>
    </source>
</evidence>
<evidence type="ECO:0000313" key="1">
    <source>
        <dbReference type="Proteomes" id="UP000887579"/>
    </source>
</evidence>
<reference evidence="2" key="1">
    <citation type="submission" date="2022-11" db="UniProtKB">
        <authorList>
            <consortium name="WormBaseParasite"/>
        </authorList>
    </citation>
    <scope>IDENTIFICATION</scope>
</reference>
<organism evidence="1 2">
    <name type="scientific">Panagrolaimus sp. ES5</name>
    <dbReference type="NCBI Taxonomy" id="591445"/>
    <lineage>
        <taxon>Eukaryota</taxon>
        <taxon>Metazoa</taxon>
        <taxon>Ecdysozoa</taxon>
        <taxon>Nematoda</taxon>
        <taxon>Chromadorea</taxon>
        <taxon>Rhabditida</taxon>
        <taxon>Tylenchina</taxon>
        <taxon>Panagrolaimomorpha</taxon>
        <taxon>Panagrolaimoidea</taxon>
        <taxon>Panagrolaimidae</taxon>
        <taxon>Panagrolaimus</taxon>
    </lineage>
</organism>
<sequence length="406" mass="45921">MNRSSSMIIADEPYPSQPARRKVSADAFDFSRMDFFATLNSLRSNNFLNVTALAPIRTGSGNFTNFQQLPPQQSQPQPRQPPPHPPAVPAALTVENGIIQNARRSSTSDDDCVIIDLPPQQSQPQQRQTPPHPAVSAALTVENGIIQNAHRSTTSDDDCVIIDVIQEEEEENPDESDDALNRGFIVDDNESDLSNVCNAIRKSIQRRKSLPNFLSINPTVAAASDDHESIQRRNSIDVARSQKSSRSKRQAKVSDALNRAFINDKENDKFEHYDKIVLEEAEINMSDVFEEEEGRESKYDKILYLPKTVDDKNLDYKKMYHQLQQKYYKREERIADVKKLIMEGKSSQEVLQRLNGILTFKDSASSGNDANVHLEQSRPTSVSDTIGDLEKEFEKLKVNLEKKFEN</sequence>